<name>A0A383EY49_9ZZZZ</name>
<sequence length="46" mass="5266">MIDEPIDDGRLRRVPTDDDKPGKRSGWYRYSGNRACLGNWKLGGDK</sequence>
<feature type="region of interest" description="Disordered" evidence="1">
    <location>
        <begin position="1"/>
        <end position="25"/>
    </location>
</feature>
<reference evidence="2" key="1">
    <citation type="submission" date="2018-05" db="EMBL/GenBank/DDBJ databases">
        <authorList>
            <person name="Lanie J.A."/>
            <person name="Ng W.-L."/>
            <person name="Kazmierczak K.M."/>
            <person name="Andrzejewski T.M."/>
            <person name="Davidsen T.M."/>
            <person name="Wayne K.J."/>
            <person name="Tettelin H."/>
            <person name="Glass J.I."/>
            <person name="Rusch D."/>
            <person name="Podicherti R."/>
            <person name="Tsui H.-C.T."/>
            <person name="Winkler M.E."/>
        </authorList>
    </citation>
    <scope>NUCLEOTIDE SEQUENCE</scope>
</reference>
<evidence type="ECO:0000256" key="1">
    <source>
        <dbReference type="SAM" id="MobiDB-lite"/>
    </source>
</evidence>
<proteinExistence type="predicted"/>
<feature type="non-terminal residue" evidence="2">
    <location>
        <position position="46"/>
    </location>
</feature>
<protein>
    <submittedName>
        <fullName evidence="2">Uncharacterized protein</fullName>
    </submittedName>
</protein>
<gene>
    <name evidence="2" type="ORF">METZ01_LOCUS514064</name>
</gene>
<organism evidence="2">
    <name type="scientific">marine metagenome</name>
    <dbReference type="NCBI Taxonomy" id="408172"/>
    <lineage>
        <taxon>unclassified sequences</taxon>
        <taxon>metagenomes</taxon>
        <taxon>ecological metagenomes</taxon>
    </lineage>
</organism>
<accession>A0A383EY49</accession>
<dbReference type="EMBL" id="UINC01229483">
    <property type="protein sequence ID" value="SVE61210.1"/>
    <property type="molecule type" value="Genomic_DNA"/>
</dbReference>
<dbReference type="AlphaFoldDB" id="A0A383EY49"/>
<evidence type="ECO:0000313" key="2">
    <source>
        <dbReference type="EMBL" id="SVE61210.1"/>
    </source>
</evidence>
<feature type="compositionally biased region" description="Basic and acidic residues" evidence="1">
    <location>
        <begin position="7"/>
        <end position="22"/>
    </location>
</feature>